<dbReference type="Proteomes" id="UP000628854">
    <property type="component" value="Unassembled WGS sequence"/>
</dbReference>
<keyword evidence="3" id="KW-1185">Reference proteome</keyword>
<dbReference type="RefSeq" id="WP_084392942.1">
    <property type="nucleotide sequence ID" value="NZ_BMKF01000002.1"/>
</dbReference>
<gene>
    <name evidence="2" type="ORF">GCM10011503_16910</name>
</gene>
<sequence>MELNAPGLETSLIRIEPMAESHREAIVSSRAVDDMWEFMPVIPDGQTLNAYFDHTLRMSDIGTGQGLVVFQKKTGRLVGLAAFILPNRLHRRVRVGYTWLEESQRGTGIATHVQYLMIKRAMEWRARRVEWMMSTRSERAFSQLTRLGAVHEGTLRRYTRMADGGWADVFVFSLIDEEIEAALGTIGEMIGEVTPASGA</sequence>
<proteinExistence type="predicted"/>
<accession>A0ABQ1JKZ1</accession>
<protein>
    <submittedName>
        <fullName evidence="2">GCN5 family N-acetyltransferase</fullName>
    </submittedName>
</protein>
<dbReference type="PROSITE" id="PS51186">
    <property type="entry name" value="GNAT"/>
    <property type="match status" value="1"/>
</dbReference>
<dbReference type="SUPFAM" id="SSF55729">
    <property type="entry name" value="Acyl-CoA N-acyltransferases (Nat)"/>
    <property type="match status" value="1"/>
</dbReference>
<dbReference type="Gene3D" id="3.40.630.30">
    <property type="match status" value="1"/>
</dbReference>
<dbReference type="InterPro" id="IPR016181">
    <property type="entry name" value="Acyl_CoA_acyltransferase"/>
</dbReference>
<name>A0ABQ1JKZ1_9PROT</name>
<reference evidence="3" key="1">
    <citation type="journal article" date="2019" name="Int. J. Syst. Evol. Microbiol.">
        <title>The Global Catalogue of Microorganisms (GCM) 10K type strain sequencing project: providing services to taxonomists for standard genome sequencing and annotation.</title>
        <authorList>
            <consortium name="The Broad Institute Genomics Platform"/>
            <consortium name="The Broad Institute Genome Sequencing Center for Infectious Disease"/>
            <person name="Wu L."/>
            <person name="Ma J."/>
        </authorList>
    </citation>
    <scope>NUCLEOTIDE SEQUENCE [LARGE SCALE GENOMIC DNA]</scope>
    <source>
        <strain evidence="3">CGMCC 1.15928</strain>
    </source>
</reference>
<evidence type="ECO:0000313" key="2">
    <source>
        <dbReference type="EMBL" id="GGB68917.1"/>
    </source>
</evidence>
<dbReference type="EMBL" id="BMKF01000002">
    <property type="protein sequence ID" value="GGB68917.1"/>
    <property type="molecule type" value="Genomic_DNA"/>
</dbReference>
<evidence type="ECO:0000313" key="3">
    <source>
        <dbReference type="Proteomes" id="UP000628854"/>
    </source>
</evidence>
<dbReference type="PANTHER" id="PTHR43610">
    <property type="entry name" value="BLL6696 PROTEIN"/>
    <property type="match status" value="1"/>
</dbReference>
<evidence type="ECO:0000259" key="1">
    <source>
        <dbReference type="PROSITE" id="PS51186"/>
    </source>
</evidence>
<dbReference type="PANTHER" id="PTHR43610:SF1">
    <property type="entry name" value="N-ACETYLTRANSFERASE DOMAIN-CONTAINING PROTEIN"/>
    <property type="match status" value="1"/>
</dbReference>
<dbReference type="InterPro" id="IPR000182">
    <property type="entry name" value="GNAT_dom"/>
</dbReference>
<comment type="caution">
    <text evidence="2">The sequence shown here is derived from an EMBL/GenBank/DDBJ whole genome shotgun (WGS) entry which is preliminary data.</text>
</comment>
<dbReference type="Pfam" id="PF13302">
    <property type="entry name" value="Acetyltransf_3"/>
    <property type="match status" value="1"/>
</dbReference>
<feature type="domain" description="N-acetyltransferase" evidence="1">
    <location>
        <begin position="13"/>
        <end position="175"/>
    </location>
</feature>
<organism evidence="2 3">
    <name type="scientific">Henriciella pelagia</name>
    <dbReference type="NCBI Taxonomy" id="1977912"/>
    <lineage>
        <taxon>Bacteria</taxon>
        <taxon>Pseudomonadati</taxon>
        <taxon>Pseudomonadota</taxon>
        <taxon>Alphaproteobacteria</taxon>
        <taxon>Hyphomonadales</taxon>
        <taxon>Hyphomonadaceae</taxon>
        <taxon>Henriciella</taxon>
    </lineage>
</organism>